<keyword evidence="3" id="KW-0574">Periplasm</keyword>
<name>A0A0M9AGS2_THEAQ</name>
<evidence type="ECO:0000256" key="4">
    <source>
        <dbReference type="ARBA" id="ARBA00023237"/>
    </source>
</evidence>
<dbReference type="RefSeq" id="WP_053767945.1">
    <property type="nucleotide sequence ID" value="NZ_LHCI01000106.1"/>
</dbReference>
<dbReference type="PATRIC" id="fig|271.14.peg.1636"/>
<dbReference type="AlphaFoldDB" id="A0A0M9AGS2"/>
<proteinExistence type="predicted"/>
<dbReference type="SUPFAM" id="SSF54523">
    <property type="entry name" value="Pili subunits"/>
    <property type="match status" value="1"/>
</dbReference>
<dbReference type="GO" id="GO:0042597">
    <property type="term" value="C:periplasmic space"/>
    <property type="evidence" value="ECO:0007669"/>
    <property type="project" value="UniProtKB-SubCell"/>
</dbReference>
<dbReference type="EMBL" id="LHCI01000106">
    <property type="protein sequence ID" value="KOX90371.1"/>
    <property type="molecule type" value="Genomic_DNA"/>
</dbReference>
<dbReference type="Pfam" id="PF07963">
    <property type="entry name" value="N_methyl"/>
    <property type="match status" value="1"/>
</dbReference>
<evidence type="ECO:0008006" key="7">
    <source>
        <dbReference type="Google" id="ProtNLM"/>
    </source>
</evidence>
<comment type="caution">
    <text evidence="5">The sequence shown here is derived from an EMBL/GenBank/DDBJ whole genome shotgun (WGS) entry which is preliminary data.</text>
</comment>
<evidence type="ECO:0000256" key="2">
    <source>
        <dbReference type="ARBA" id="ARBA00004418"/>
    </source>
</evidence>
<gene>
    <name evidence="5" type="ORF">BVI061214_01561</name>
</gene>
<protein>
    <recommendedName>
        <fullName evidence="7">Prepilin-type N-terminal cleavage/methylation domain-containing protein</fullName>
    </recommendedName>
</protein>
<dbReference type="Proteomes" id="UP000037685">
    <property type="component" value="Unassembled WGS sequence"/>
</dbReference>
<evidence type="ECO:0000256" key="1">
    <source>
        <dbReference type="ARBA" id="ARBA00004203"/>
    </source>
</evidence>
<accession>A0A0M9AGS2</accession>
<dbReference type="InterPro" id="IPR012902">
    <property type="entry name" value="N_methyl_site"/>
</dbReference>
<organism evidence="5 6">
    <name type="scientific">Thermus aquaticus</name>
    <dbReference type="NCBI Taxonomy" id="271"/>
    <lineage>
        <taxon>Bacteria</taxon>
        <taxon>Thermotogati</taxon>
        <taxon>Deinococcota</taxon>
        <taxon>Deinococci</taxon>
        <taxon>Thermales</taxon>
        <taxon>Thermaceae</taxon>
        <taxon>Thermus</taxon>
    </lineage>
</organism>
<dbReference type="GO" id="GO:0009279">
    <property type="term" value="C:cell outer membrane"/>
    <property type="evidence" value="ECO:0007669"/>
    <property type="project" value="UniProtKB-SubCell"/>
</dbReference>
<reference evidence="5 6" key="1">
    <citation type="submission" date="2015-07" db="EMBL/GenBank/DDBJ databases">
        <authorList>
            <person name="Noorani M."/>
        </authorList>
    </citation>
    <scope>NUCLEOTIDE SEQUENCE [LARGE SCALE GENOMIC DNA]</scope>
    <source>
        <strain evidence="6">ATCC 25104 / DSM 625 / JCM 10724 / NBRC 103206 / NCIMB 11243 / YT-1</strain>
    </source>
</reference>
<keyword evidence="4" id="KW-0472">Membrane</keyword>
<evidence type="ECO:0000256" key="3">
    <source>
        <dbReference type="ARBA" id="ARBA00022764"/>
    </source>
</evidence>
<dbReference type="PROSITE" id="PS00409">
    <property type="entry name" value="PROKAR_NTER_METHYL"/>
    <property type="match status" value="1"/>
</dbReference>
<dbReference type="InterPro" id="IPR045584">
    <property type="entry name" value="Pilin-like"/>
</dbReference>
<sequence length="301" mass="33428">MRRGGFTLVEILVALGIASLLLGVILSTTLGQRGLYALDQNRTAANQNLRAALDILVADLRQAGERLPLDFPAVEVRNGTELVLRRNLFDVVLSLCDRNGISGNQDNIPVADRNPPRNASTEYIEACRFRDEDGNGFDDRIDAWRNYRCGLDGDPACQTGNRREVVRVYIHDPSTGRGRGEWFDYDGEDRSGVHIHKGNRDRWQNSYGPLSRLYILEERRYFLSGTVLNLAENGGGGRGLVGDVVGLQIKARAGNSTYTDFPPPGVSWTSLEYVEVTVRSRLGNVERAPSTRAVPRNVFSH</sequence>
<comment type="subcellular location">
    <subcellularLocation>
        <location evidence="1">Cell outer membrane</location>
        <topology evidence="1">Single-pass membrane protein</topology>
    </subcellularLocation>
    <subcellularLocation>
        <location evidence="2">Periplasm</location>
    </subcellularLocation>
</comment>
<dbReference type="NCBIfam" id="TIGR02532">
    <property type="entry name" value="IV_pilin_GFxxxE"/>
    <property type="match status" value="1"/>
</dbReference>
<keyword evidence="4" id="KW-0998">Cell outer membrane</keyword>
<evidence type="ECO:0000313" key="5">
    <source>
        <dbReference type="EMBL" id="KOX90371.1"/>
    </source>
</evidence>
<evidence type="ECO:0000313" key="6">
    <source>
        <dbReference type="Proteomes" id="UP000037685"/>
    </source>
</evidence>